<dbReference type="GO" id="GO:0052925">
    <property type="term" value="F:dol-P-Man:Man(5)GlcNAc(2)-PP-Dol alpha-1,3-mannosyltransferase activity"/>
    <property type="evidence" value="ECO:0007669"/>
    <property type="project" value="UniProtKB-EC"/>
</dbReference>
<evidence type="ECO:0000313" key="15">
    <source>
        <dbReference type="EMBL" id="KMM71839.1"/>
    </source>
</evidence>
<keyword evidence="9 14" id="KW-1133">Transmembrane helix</keyword>
<feature type="transmembrane region" description="Helical" evidence="14">
    <location>
        <begin position="171"/>
        <end position="198"/>
    </location>
</feature>
<feature type="transmembrane region" description="Helical" evidence="14">
    <location>
        <begin position="264"/>
        <end position="285"/>
    </location>
</feature>
<evidence type="ECO:0000256" key="13">
    <source>
        <dbReference type="ARBA" id="ARBA00093457"/>
    </source>
</evidence>
<dbReference type="UniPathway" id="UPA00378"/>
<keyword evidence="5 14" id="KW-0328">Glycosyltransferase</keyword>
<evidence type="ECO:0000313" key="16">
    <source>
        <dbReference type="Proteomes" id="UP000054567"/>
    </source>
</evidence>
<dbReference type="OrthoDB" id="20028at2759"/>
<evidence type="ECO:0000256" key="2">
    <source>
        <dbReference type="ARBA" id="ARBA00004922"/>
    </source>
</evidence>
<comment type="subcellular location">
    <subcellularLocation>
        <location evidence="1 14">Endoplasmic reticulum membrane</location>
        <topology evidence="1 14">Multi-pass membrane protein</topology>
    </subcellularLocation>
</comment>
<evidence type="ECO:0000256" key="9">
    <source>
        <dbReference type="ARBA" id="ARBA00022989"/>
    </source>
</evidence>
<dbReference type="EMBL" id="DS268113">
    <property type="protein sequence ID" value="KMM71839.1"/>
    <property type="molecule type" value="Genomic_DNA"/>
</dbReference>
<keyword evidence="8 14" id="KW-0256">Endoplasmic reticulum</keyword>
<gene>
    <name evidence="15" type="ORF">CPAG_08138</name>
</gene>
<dbReference type="Proteomes" id="UP000054567">
    <property type="component" value="Unassembled WGS sequence"/>
</dbReference>
<evidence type="ECO:0000256" key="14">
    <source>
        <dbReference type="RuleBase" id="RU364047"/>
    </source>
</evidence>
<dbReference type="PANTHER" id="PTHR12646:SF0">
    <property type="entry name" value="DOL-P-MAN:MAN(5)GLCNAC(2)-PP-DOL ALPHA-1,3-MANNOSYLTRANSFERASE"/>
    <property type="match status" value="1"/>
</dbReference>
<comment type="pathway">
    <text evidence="2 14">Protein modification; protein glycosylation.</text>
</comment>
<reference evidence="16" key="3">
    <citation type="journal article" date="2010" name="Genome Res.">
        <title>Population genomic sequencing of Coccidioides fungi reveals recent hybridization and transposon control.</title>
        <authorList>
            <person name="Neafsey D.E."/>
            <person name="Barker B.M."/>
            <person name="Sharpton T.J."/>
            <person name="Stajich J.E."/>
            <person name="Park D.J."/>
            <person name="Whiston E."/>
            <person name="Hung C.-Y."/>
            <person name="McMahan C."/>
            <person name="White J."/>
            <person name="Sykes S."/>
            <person name="Heiman D."/>
            <person name="Young S."/>
            <person name="Zeng Q."/>
            <person name="Abouelleil A."/>
            <person name="Aftuck L."/>
            <person name="Bessette D."/>
            <person name="Brown A."/>
            <person name="FitzGerald M."/>
            <person name="Lui A."/>
            <person name="Macdonald J.P."/>
            <person name="Priest M."/>
            <person name="Orbach M.J."/>
            <person name="Galgiani J.N."/>
            <person name="Kirkland T.N."/>
            <person name="Cole G.T."/>
            <person name="Birren B.W."/>
            <person name="Henn M.R."/>
            <person name="Taylor J.W."/>
            <person name="Rounsley S.D."/>
        </authorList>
    </citation>
    <scope>NUCLEOTIDE SEQUENCE [LARGE SCALE GENOMIC DNA]</scope>
    <source>
        <strain evidence="16">RMSCC 3488</strain>
    </source>
</reference>
<keyword evidence="10 14" id="KW-0472">Membrane</keyword>
<keyword evidence="6 14" id="KW-0808">Transferase</keyword>
<proteinExistence type="inferred from homology"/>
<dbReference type="GO" id="GO:0005789">
    <property type="term" value="C:endoplasmic reticulum membrane"/>
    <property type="evidence" value="ECO:0007669"/>
    <property type="project" value="UniProtKB-SubCell"/>
</dbReference>
<evidence type="ECO:0000256" key="10">
    <source>
        <dbReference type="ARBA" id="ARBA00023136"/>
    </source>
</evidence>
<evidence type="ECO:0000256" key="11">
    <source>
        <dbReference type="ARBA" id="ARBA00044743"/>
    </source>
</evidence>
<reference evidence="15 16" key="1">
    <citation type="submission" date="2007-06" db="EMBL/GenBank/DDBJ databases">
        <title>The Genome Sequence of Coccidioides posadasii RMSCC_3488.</title>
        <authorList>
            <consortium name="Coccidioides Genome Resources Consortium"/>
            <consortium name="The Broad Institute Genome Sequencing Platform"/>
            <person name="Henn M.R."/>
            <person name="Sykes S."/>
            <person name="Young S."/>
            <person name="Jaffe D."/>
            <person name="Berlin A."/>
            <person name="Alvarez P."/>
            <person name="Butler J."/>
            <person name="Gnerre S."/>
            <person name="Grabherr M."/>
            <person name="Mauceli E."/>
            <person name="Brockman W."/>
            <person name="Kodira C."/>
            <person name="Alvarado L."/>
            <person name="Zeng Q."/>
            <person name="Crawford M."/>
            <person name="Antoine C."/>
            <person name="Devon K."/>
            <person name="Galgiani J."/>
            <person name="Orsborn K."/>
            <person name="Lewis M.L."/>
            <person name="Nusbaum C."/>
            <person name="Galagan J."/>
            <person name="Birren B."/>
        </authorList>
    </citation>
    <scope>NUCLEOTIDE SEQUENCE [LARGE SCALE GENOMIC DNA]</scope>
    <source>
        <strain evidence="15 16">RMSCC 3488</strain>
    </source>
</reference>
<evidence type="ECO:0000256" key="5">
    <source>
        <dbReference type="ARBA" id="ARBA00022676"/>
    </source>
</evidence>
<evidence type="ECO:0000256" key="8">
    <source>
        <dbReference type="ARBA" id="ARBA00022824"/>
    </source>
</evidence>
<comment type="catalytic activity">
    <reaction evidence="12 14">
        <text>an alpha-D-Man-(1-&gt;2)-alpha-D-Man-(1-&gt;2)-alpha-D-Man-(1-&gt;3)-[alpha-D-Man-(1-&gt;6)]-beta-D-Man-(1-&gt;4)-beta-D-GlcNAc-(1-&gt;4)-alpha-D-GlcNAc-diphospho-di-trans,poly-cis-dolichol + a di-trans,poly-cis-dolichyl beta-D-mannosyl phosphate = an alpha-D-Man-(1-&gt;2)-alpha-D-Man-(1-&gt;2)-alpha-D-Man-(1-&gt;3)-[alpha-D-Man-(1-&gt;3)-alpha-D-Man-(1-&gt;6)]-beta-D-Man-(1-&gt;4)-beta-D-GlcNAc-(1-&gt;4)-alpha-D-GlcNAc-diphospho-di-trans,poly-cis-dolichol + a di-trans,poly-cis-dolichyl phosphate + H(+)</text>
        <dbReference type="Rhea" id="RHEA:29527"/>
        <dbReference type="Rhea" id="RHEA-COMP:19498"/>
        <dbReference type="Rhea" id="RHEA-COMP:19501"/>
        <dbReference type="Rhea" id="RHEA-COMP:19516"/>
        <dbReference type="Rhea" id="RHEA-COMP:19517"/>
        <dbReference type="ChEBI" id="CHEBI:15378"/>
        <dbReference type="ChEBI" id="CHEBI:57683"/>
        <dbReference type="ChEBI" id="CHEBI:58211"/>
        <dbReference type="ChEBI" id="CHEBI:132515"/>
        <dbReference type="ChEBI" id="CHEBI:132516"/>
        <dbReference type="EC" id="2.4.1.258"/>
    </reaction>
    <physiologicalReaction direction="left-to-right" evidence="12 14">
        <dbReference type="Rhea" id="RHEA:29528"/>
    </physiologicalReaction>
</comment>
<feature type="transmembrane region" description="Helical" evidence="14">
    <location>
        <begin position="101"/>
        <end position="121"/>
    </location>
</feature>
<protein>
    <recommendedName>
        <fullName evidence="4 14">Dol-P-Man:Man(5)GlcNAc(2)-PP-Dol alpha-1,3-mannosyltransferase</fullName>
        <ecNumber evidence="3 14">2.4.1.258</ecNumber>
    </recommendedName>
    <alternativeName>
        <fullName evidence="14">Dol-P-Man-dependent alpha(1-3)-mannosyltransferase</fullName>
    </alternativeName>
</protein>
<evidence type="ECO:0000256" key="7">
    <source>
        <dbReference type="ARBA" id="ARBA00022692"/>
    </source>
</evidence>
<sequence length="394" mass="44367">MELCRLCIDLCTNPKHSKWICPLLLLAESVLCSLIVWKIPYTEIDWSTYMQQVSIFLSGERDYTLIKGSTGPLVYPAGHVYAFSLLYSVTDEGRDIAFGQIIFAGLYIVALALVMATYWSAGAPPYIYPLLVLSKRLHSIFMLRMFNDGIATLLLWATIYMLQKRRWSTAVILWSAGVSVKMTLLLVAPALAVILTLAVGFPSALGLGILSLLVQLLIAIPFLQKSPVGYFSRAFEFTRQFLFKWTVNWRFVGEEIFLSRSFSLTLLVVHLSLLALFLGFSWLHPSRKSLTQIARDILQGKNTRYTLTTNFITKTMLTSLVIGFLCARSLHYQFFSYLAWASPLLLWESGLRPLYIFALCLIQEYAWNVYPGTSLSSMAVVMALASQVLAPALN</sequence>
<dbReference type="Pfam" id="PF05208">
    <property type="entry name" value="ALG3"/>
    <property type="match status" value="1"/>
</dbReference>
<keyword evidence="7 14" id="KW-0812">Transmembrane</keyword>
<evidence type="ECO:0000256" key="6">
    <source>
        <dbReference type="ARBA" id="ARBA00022679"/>
    </source>
</evidence>
<organism evidence="15 16">
    <name type="scientific">Coccidioides posadasii RMSCC 3488</name>
    <dbReference type="NCBI Taxonomy" id="454284"/>
    <lineage>
        <taxon>Eukaryota</taxon>
        <taxon>Fungi</taxon>
        <taxon>Dikarya</taxon>
        <taxon>Ascomycota</taxon>
        <taxon>Pezizomycotina</taxon>
        <taxon>Eurotiomycetes</taxon>
        <taxon>Eurotiomycetidae</taxon>
        <taxon>Onygenales</taxon>
        <taxon>Onygenaceae</taxon>
        <taxon>Coccidioides</taxon>
    </lineage>
</organism>
<dbReference type="InterPro" id="IPR007873">
    <property type="entry name" value="Glycosyltransferase_ALG3"/>
</dbReference>
<dbReference type="VEuPathDB" id="FungiDB:CPAG_08138"/>
<comment type="similarity">
    <text evidence="13">Belongs to the glycosyltransferase ALG3 family.</text>
</comment>
<feature type="transmembrane region" description="Helical" evidence="14">
    <location>
        <begin position="305"/>
        <end position="327"/>
    </location>
</feature>
<name>A0A0J6FRZ1_COCPO</name>
<evidence type="ECO:0000256" key="1">
    <source>
        <dbReference type="ARBA" id="ARBA00004477"/>
    </source>
</evidence>
<evidence type="ECO:0000256" key="3">
    <source>
        <dbReference type="ARBA" id="ARBA00011964"/>
    </source>
</evidence>
<dbReference type="AlphaFoldDB" id="A0A0J6FRZ1"/>
<feature type="transmembrane region" description="Helical" evidence="14">
    <location>
        <begin position="141"/>
        <end position="159"/>
    </location>
</feature>
<dbReference type="PANTHER" id="PTHR12646">
    <property type="entry name" value="NOT56 - RELATED"/>
    <property type="match status" value="1"/>
</dbReference>
<evidence type="ECO:0000256" key="12">
    <source>
        <dbReference type="ARBA" id="ARBA00049506"/>
    </source>
</evidence>
<dbReference type="EC" id="2.4.1.258" evidence="3 14"/>
<evidence type="ECO:0000256" key="4">
    <source>
        <dbReference type="ARBA" id="ARBA00015561"/>
    </source>
</evidence>
<comment type="function">
    <text evidence="11 14">Dol-P-Man:Man(5)GlcNAc(2)-PP-Dol alpha-1,3-mannosyltransferase that operates in the biosynthetic pathway of dolichol-linked oligosaccharides, the glycan precursors employed in protein asparagine (N)-glycosylation. The assembly of dolichol-linked oligosaccharides begins on the cytosolic side of the endoplasmic reticulum membrane and finishes in its lumen. The sequential addition of sugars to dolichol pyrophosphate produces dolichol-linked oligosaccharides containing fourteen sugars, including two GlcNAcs, nine mannoses and three glucoses. Once assembled, the oligosaccharide is transferred from the lipid to nascent proteins by oligosaccharyltransferases. In the lumen of the endoplasmic reticulum, adds the first dolichyl beta-D-mannosyl phosphate derived mannose in an alpha-1,3 linkage to Man(5)GlcNAc(2)-PP-dolichol to produce Man(6)GlcNAc(2)-PP-dolichol.</text>
</comment>
<feature type="transmembrane region" description="Helical" evidence="14">
    <location>
        <begin position="204"/>
        <end position="223"/>
    </location>
</feature>
<reference evidence="16" key="2">
    <citation type="journal article" date="2009" name="Genome Res.">
        <title>Comparative genomic analyses of the human fungal pathogens Coccidioides and their relatives.</title>
        <authorList>
            <person name="Sharpton T.J."/>
            <person name="Stajich J.E."/>
            <person name="Rounsley S.D."/>
            <person name="Gardner M.J."/>
            <person name="Wortman J.R."/>
            <person name="Jordar V.S."/>
            <person name="Maiti R."/>
            <person name="Kodira C.D."/>
            <person name="Neafsey D.E."/>
            <person name="Zeng Q."/>
            <person name="Hung C.-Y."/>
            <person name="McMahan C."/>
            <person name="Muszewska A."/>
            <person name="Grynberg M."/>
            <person name="Mandel M.A."/>
            <person name="Kellner E.M."/>
            <person name="Barker B.M."/>
            <person name="Galgiani J.N."/>
            <person name="Orbach M.J."/>
            <person name="Kirkland T.N."/>
            <person name="Cole G.T."/>
            <person name="Henn M.R."/>
            <person name="Birren B.W."/>
            <person name="Taylor J.W."/>
        </authorList>
    </citation>
    <scope>NUCLEOTIDE SEQUENCE [LARGE SCALE GENOMIC DNA]</scope>
    <source>
        <strain evidence="16">RMSCC 3488</strain>
    </source>
</reference>
<accession>A0A0J6FRZ1</accession>
<feature type="transmembrane region" description="Helical" evidence="14">
    <location>
        <begin position="20"/>
        <end position="40"/>
    </location>
</feature>
<feature type="transmembrane region" description="Helical" evidence="14">
    <location>
        <begin position="334"/>
        <end position="355"/>
    </location>
</feature>
<feature type="transmembrane region" description="Helical" evidence="14">
    <location>
        <begin position="375"/>
        <end position="393"/>
    </location>
</feature>